<feature type="region of interest" description="Disordered" evidence="1">
    <location>
        <begin position="1"/>
        <end position="30"/>
    </location>
</feature>
<reference evidence="2 3" key="1">
    <citation type="submission" date="2018-08" db="EMBL/GenBank/DDBJ databases">
        <title>Cellulomonas rhizosphaerae sp. nov., a novel actinomycete isolated from soil.</title>
        <authorList>
            <person name="Tian Y."/>
        </authorList>
    </citation>
    <scope>NUCLEOTIDE SEQUENCE [LARGE SCALE GENOMIC DNA]</scope>
    <source>
        <strain evidence="2 3">NEAU-TCZ24</strain>
    </source>
</reference>
<organism evidence="2 3">
    <name type="scientific">Cellulomonas rhizosphaerae</name>
    <dbReference type="NCBI Taxonomy" id="2293719"/>
    <lineage>
        <taxon>Bacteria</taxon>
        <taxon>Bacillati</taxon>
        <taxon>Actinomycetota</taxon>
        <taxon>Actinomycetes</taxon>
        <taxon>Micrococcales</taxon>
        <taxon>Cellulomonadaceae</taxon>
        <taxon>Cellulomonas</taxon>
    </lineage>
</organism>
<accession>A0A413RP87</accession>
<dbReference type="OrthoDB" id="4827634at2"/>
<name>A0A413RP87_9CELL</name>
<dbReference type="EMBL" id="QWKP01000138">
    <property type="protein sequence ID" value="RHA43822.1"/>
    <property type="molecule type" value="Genomic_DNA"/>
</dbReference>
<proteinExistence type="predicted"/>
<dbReference type="Proteomes" id="UP000283374">
    <property type="component" value="Unassembled WGS sequence"/>
</dbReference>
<feature type="compositionally biased region" description="Basic and acidic residues" evidence="1">
    <location>
        <begin position="1"/>
        <end position="11"/>
    </location>
</feature>
<feature type="compositionally biased region" description="Basic and acidic residues" evidence="1">
    <location>
        <begin position="79"/>
        <end position="90"/>
    </location>
</feature>
<gene>
    <name evidence="2" type="ORF">D1825_04385</name>
</gene>
<dbReference type="RefSeq" id="WP_118766244.1">
    <property type="nucleotide sequence ID" value="NZ_QWKP01000138.1"/>
</dbReference>
<sequence>MTDPDKVENRYRGALHGATPGAQTQASSAGSAFSAVLSALTNEAWVSTTADTFSKDCTDMQTKAGTAGDDSVAEMTSRYSREPAKVDPSDYRATWY</sequence>
<comment type="caution">
    <text evidence="2">The sequence shown here is derived from an EMBL/GenBank/DDBJ whole genome shotgun (WGS) entry which is preliminary data.</text>
</comment>
<feature type="region of interest" description="Disordered" evidence="1">
    <location>
        <begin position="59"/>
        <end position="96"/>
    </location>
</feature>
<dbReference type="AlphaFoldDB" id="A0A413RP87"/>
<evidence type="ECO:0000313" key="2">
    <source>
        <dbReference type="EMBL" id="RHA43822.1"/>
    </source>
</evidence>
<evidence type="ECO:0000256" key="1">
    <source>
        <dbReference type="SAM" id="MobiDB-lite"/>
    </source>
</evidence>
<keyword evidence="3" id="KW-1185">Reference proteome</keyword>
<protein>
    <submittedName>
        <fullName evidence="2">Uncharacterized protein</fullName>
    </submittedName>
</protein>
<evidence type="ECO:0000313" key="3">
    <source>
        <dbReference type="Proteomes" id="UP000283374"/>
    </source>
</evidence>